<sequence>MQTYKEYTDIHVPSFEKSVERLQCLSHAQLKELADIAQDAYYLLDLNKVSDNYHKFRNSFAEQYEACQIAYSFKTNYTPALCHHLKALGCFAEVVSKMEYDMATKVVGYHPSQVVVNGPVHSQQFVETVMIEGALFNADAWYLLAMVEKVCKRYPQRQFRIGVRITYPIAQGGESRFGITCDNANMSKLVNWQKSLKNCQIVGFHSHYSNSSRSIVSFSSRISGLLSASKTFFKSTSPHFINAGGGFFGEMPDSLARQYGQSVATFEQYADVICSPIRAQYGLKEGESQPLLLLEPGTALVSNAMVFVAQVLEVKRRAGRALALINGSNHNVNHKWQGETLPVQIIPKPGSRSTTNLSETFDLVGNTCIEKDVICQGVRGSVQAGDFVVFQYMGGYSNVLKQPFIHPCQGIYAWQDQRLIRIKKTGDMHSVLHDYE</sequence>
<dbReference type="InterPro" id="IPR022644">
    <property type="entry name" value="De-COase2_N"/>
</dbReference>
<dbReference type="InterPro" id="IPR029066">
    <property type="entry name" value="PLP-binding_barrel"/>
</dbReference>
<comment type="cofactor">
    <cofactor evidence="1 3">
        <name>pyridoxal 5'-phosphate</name>
        <dbReference type="ChEBI" id="CHEBI:597326"/>
    </cofactor>
</comment>
<dbReference type="Gene3D" id="2.40.37.10">
    <property type="entry name" value="Lyase, Ornithine Decarboxylase, Chain A, domain 1"/>
    <property type="match status" value="1"/>
</dbReference>
<evidence type="ECO:0000256" key="1">
    <source>
        <dbReference type="ARBA" id="ARBA00001933"/>
    </source>
</evidence>
<feature type="domain" description="Orn/DAP/Arg decarboxylase 2 N-terminal" evidence="4">
    <location>
        <begin position="52"/>
        <end position="301"/>
    </location>
</feature>
<dbReference type="InterPro" id="IPR009006">
    <property type="entry name" value="Ala_racemase/Decarboxylase_C"/>
</dbReference>
<dbReference type="SUPFAM" id="SSF51419">
    <property type="entry name" value="PLP-binding barrel"/>
    <property type="match status" value="1"/>
</dbReference>
<accession>A0A1S1NBY4</accession>
<dbReference type="Gene3D" id="3.20.20.10">
    <property type="entry name" value="Alanine racemase"/>
    <property type="match status" value="1"/>
</dbReference>
<reference evidence="5 6" key="1">
    <citation type="submission" date="2016-10" db="EMBL/GenBank/DDBJ databases">
        <title>Pseudoalteromonas amylolytica sp. nov., isolated from the surface seawater.</title>
        <authorList>
            <person name="Wu Y.-H."/>
            <person name="Cheng H."/>
            <person name="Jin X.-B."/>
            <person name="Wang C.-S."/>
            <person name="Xu X.-W."/>
        </authorList>
    </citation>
    <scope>NUCLEOTIDE SEQUENCE [LARGE SCALE GENOMIC DNA]</scope>
    <source>
        <strain evidence="5 6">JCM 12483</strain>
    </source>
</reference>
<evidence type="ECO:0000313" key="5">
    <source>
        <dbReference type="EMBL" id="OHU97662.1"/>
    </source>
</evidence>
<keyword evidence="2 3" id="KW-0663">Pyridoxal phosphate</keyword>
<dbReference type="EMBL" id="MNAN01000009">
    <property type="protein sequence ID" value="OHU97662.1"/>
    <property type="molecule type" value="Genomic_DNA"/>
</dbReference>
<evidence type="ECO:0000256" key="2">
    <source>
        <dbReference type="ARBA" id="ARBA00022898"/>
    </source>
</evidence>
<evidence type="ECO:0000313" key="6">
    <source>
        <dbReference type="Proteomes" id="UP000180253"/>
    </source>
</evidence>
<dbReference type="OrthoDB" id="9802147at2"/>
<dbReference type="PANTHER" id="PTHR43727:SF3">
    <property type="entry name" value="GROUP IV DECARBOXYLASE"/>
    <property type="match status" value="1"/>
</dbReference>
<dbReference type="GO" id="GO:0009089">
    <property type="term" value="P:lysine biosynthetic process via diaminopimelate"/>
    <property type="evidence" value="ECO:0007669"/>
    <property type="project" value="TreeGrafter"/>
</dbReference>
<feature type="modified residue" description="N6-(pyridoxal phosphate)lysine" evidence="3">
    <location>
        <position position="74"/>
    </location>
</feature>
<gene>
    <name evidence="5" type="ORF">BIW53_00810</name>
</gene>
<dbReference type="STRING" id="327939.BIW53_00810"/>
<dbReference type="SUPFAM" id="SSF50621">
    <property type="entry name" value="Alanine racemase C-terminal domain-like"/>
    <property type="match status" value="1"/>
</dbReference>
<dbReference type="InterPro" id="IPR000183">
    <property type="entry name" value="Orn/DAP/Arg_de-COase"/>
</dbReference>
<keyword evidence="6" id="KW-1185">Reference proteome</keyword>
<name>A0A1S1NBY4_9GAMM</name>
<proteinExistence type="predicted"/>
<dbReference type="GO" id="GO:0008836">
    <property type="term" value="F:diaminopimelate decarboxylase activity"/>
    <property type="evidence" value="ECO:0007669"/>
    <property type="project" value="TreeGrafter"/>
</dbReference>
<feature type="active site" description="Proton donor" evidence="3">
    <location>
        <position position="368"/>
    </location>
</feature>
<dbReference type="PRINTS" id="PR01179">
    <property type="entry name" value="ODADCRBXLASE"/>
</dbReference>
<comment type="caution">
    <text evidence="5">The sequence shown here is derived from an EMBL/GenBank/DDBJ whole genome shotgun (WGS) entry which is preliminary data.</text>
</comment>
<dbReference type="PANTHER" id="PTHR43727">
    <property type="entry name" value="DIAMINOPIMELATE DECARBOXYLASE"/>
    <property type="match status" value="1"/>
</dbReference>
<protein>
    <recommendedName>
        <fullName evidence="4">Orn/DAP/Arg decarboxylase 2 N-terminal domain-containing protein</fullName>
    </recommendedName>
</protein>
<evidence type="ECO:0000259" key="4">
    <source>
        <dbReference type="Pfam" id="PF02784"/>
    </source>
</evidence>
<organism evidence="5 6">
    <name type="scientific">Pseudoalteromonas byunsanensis</name>
    <dbReference type="NCBI Taxonomy" id="327939"/>
    <lineage>
        <taxon>Bacteria</taxon>
        <taxon>Pseudomonadati</taxon>
        <taxon>Pseudomonadota</taxon>
        <taxon>Gammaproteobacteria</taxon>
        <taxon>Alteromonadales</taxon>
        <taxon>Pseudoalteromonadaceae</taxon>
        <taxon>Pseudoalteromonas</taxon>
    </lineage>
</organism>
<dbReference type="AlphaFoldDB" id="A0A1S1NBY4"/>
<evidence type="ECO:0000256" key="3">
    <source>
        <dbReference type="PIRSR" id="PIRSR600183-50"/>
    </source>
</evidence>
<dbReference type="Proteomes" id="UP000180253">
    <property type="component" value="Unassembled WGS sequence"/>
</dbReference>
<dbReference type="Pfam" id="PF02784">
    <property type="entry name" value="Orn_Arg_deC_N"/>
    <property type="match status" value="1"/>
</dbReference>
<dbReference type="RefSeq" id="WP_070989716.1">
    <property type="nucleotide sequence ID" value="NZ_CBCSHD010000002.1"/>
</dbReference>